<accession>A0A6A6EZB5</accession>
<gene>
    <name evidence="2" type="ORF">CERZMDRAFT_88802</name>
</gene>
<feature type="region of interest" description="Disordered" evidence="1">
    <location>
        <begin position="56"/>
        <end position="282"/>
    </location>
</feature>
<sequence length="312" mass="34453">MSKDLNDYLPVPDYSRAGPDWVQLAFDRDKLQRRFDRAQEEHAKVLDLETRRQQFVQDAQVKREEARQKRGEEEEVQTRGTKVGIKDQSESPSLSSSLSADRRNAQHRRLKRLRGEGVASATTHSSLEQIPRRTALSAYPPYAGPELPPANMAKSDLAALLPQQSPPSAPRMNGNASSPRPQPVPQHSSEAAEEDYYTALRSTAQQQPQNRTLPFPAKQPALPATDPQRTTTKPSAKFGQGSMKGQFTFQLPSLDPATRQPPSRDRGEKCGLNNRSWTETSPGDCAAAAAAAVDASLGKLQTGYGWRTKLLD</sequence>
<proteinExistence type="predicted"/>
<dbReference type="Proteomes" id="UP000799539">
    <property type="component" value="Unassembled WGS sequence"/>
</dbReference>
<organism evidence="2 3">
    <name type="scientific">Cercospora zeae-maydis SCOH1-5</name>
    <dbReference type="NCBI Taxonomy" id="717836"/>
    <lineage>
        <taxon>Eukaryota</taxon>
        <taxon>Fungi</taxon>
        <taxon>Dikarya</taxon>
        <taxon>Ascomycota</taxon>
        <taxon>Pezizomycotina</taxon>
        <taxon>Dothideomycetes</taxon>
        <taxon>Dothideomycetidae</taxon>
        <taxon>Mycosphaerellales</taxon>
        <taxon>Mycosphaerellaceae</taxon>
        <taxon>Cercospora</taxon>
    </lineage>
</organism>
<name>A0A6A6EZB5_9PEZI</name>
<feature type="compositionally biased region" description="Basic and acidic residues" evidence="1">
    <location>
        <begin position="60"/>
        <end position="72"/>
    </location>
</feature>
<evidence type="ECO:0000313" key="2">
    <source>
        <dbReference type="EMBL" id="KAF2207035.1"/>
    </source>
</evidence>
<dbReference type="AlphaFoldDB" id="A0A6A6EZB5"/>
<feature type="compositionally biased region" description="Polar residues" evidence="1">
    <location>
        <begin position="200"/>
        <end position="212"/>
    </location>
</feature>
<feature type="compositionally biased region" description="Low complexity" evidence="1">
    <location>
        <begin position="90"/>
        <end position="99"/>
    </location>
</feature>
<dbReference type="OrthoDB" id="3644611at2759"/>
<protein>
    <submittedName>
        <fullName evidence="2">Uncharacterized protein</fullName>
    </submittedName>
</protein>
<feature type="compositionally biased region" description="Polar residues" evidence="1">
    <location>
        <begin position="174"/>
        <end position="189"/>
    </location>
</feature>
<keyword evidence="3" id="KW-1185">Reference proteome</keyword>
<evidence type="ECO:0000256" key="1">
    <source>
        <dbReference type="SAM" id="MobiDB-lite"/>
    </source>
</evidence>
<dbReference type="EMBL" id="ML992707">
    <property type="protein sequence ID" value="KAF2207035.1"/>
    <property type="molecule type" value="Genomic_DNA"/>
</dbReference>
<evidence type="ECO:0000313" key="3">
    <source>
        <dbReference type="Proteomes" id="UP000799539"/>
    </source>
</evidence>
<reference evidence="2" key="1">
    <citation type="journal article" date="2020" name="Stud. Mycol.">
        <title>101 Dothideomycetes genomes: a test case for predicting lifestyles and emergence of pathogens.</title>
        <authorList>
            <person name="Haridas S."/>
            <person name="Albert R."/>
            <person name="Binder M."/>
            <person name="Bloem J."/>
            <person name="Labutti K."/>
            <person name="Salamov A."/>
            <person name="Andreopoulos B."/>
            <person name="Baker S."/>
            <person name="Barry K."/>
            <person name="Bills G."/>
            <person name="Bluhm B."/>
            <person name="Cannon C."/>
            <person name="Castanera R."/>
            <person name="Culley D."/>
            <person name="Daum C."/>
            <person name="Ezra D."/>
            <person name="Gonzalez J."/>
            <person name="Henrissat B."/>
            <person name="Kuo A."/>
            <person name="Liang C."/>
            <person name="Lipzen A."/>
            <person name="Lutzoni F."/>
            <person name="Magnuson J."/>
            <person name="Mondo S."/>
            <person name="Nolan M."/>
            <person name="Ohm R."/>
            <person name="Pangilinan J."/>
            <person name="Park H.-J."/>
            <person name="Ramirez L."/>
            <person name="Alfaro M."/>
            <person name="Sun H."/>
            <person name="Tritt A."/>
            <person name="Yoshinaga Y."/>
            <person name="Zwiers L.-H."/>
            <person name="Turgeon B."/>
            <person name="Goodwin S."/>
            <person name="Spatafora J."/>
            <person name="Crous P."/>
            <person name="Grigoriev I."/>
        </authorList>
    </citation>
    <scope>NUCLEOTIDE SEQUENCE</scope>
    <source>
        <strain evidence="2">SCOH1-5</strain>
    </source>
</reference>